<feature type="region of interest" description="Disordered" evidence="1">
    <location>
        <begin position="374"/>
        <end position="393"/>
    </location>
</feature>
<name>A0A1F6CSS6_HANXR</name>
<proteinExistence type="predicted"/>
<dbReference type="SUPFAM" id="SSF53756">
    <property type="entry name" value="UDP-Glycosyltransferase/glycogen phosphorylase"/>
    <property type="match status" value="1"/>
</dbReference>
<evidence type="ECO:0000256" key="1">
    <source>
        <dbReference type="SAM" id="MobiDB-lite"/>
    </source>
</evidence>
<feature type="domain" description="Glycosyl transferase family 1" evidence="2">
    <location>
        <begin position="200"/>
        <end position="351"/>
    </location>
</feature>
<dbReference type="Proteomes" id="UP000178606">
    <property type="component" value="Unassembled WGS sequence"/>
</dbReference>
<protein>
    <recommendedName>
        <fullName evidence="6">Glycosyltransferase subfamily 4-like N-terminal domain-containing protein</fullName>
    </recommendedName>
</protein>
<evidence type="ECO:0000313" key="5">
    <source>
        <dbReference type="Proteomes" id="UP000178606"/>
    </source>
</evidence>
<evidence type="ECO:0008006" key="6">
    <source>
        <dbReference type="Google" id="ProtNLM"/>
    </source>
</evidence>
<accession>A0A1F6CSS6</accession>
<dbReference type="EMBL" id="MFKF01000150">
    <property type="protein sequence ID" value="OGG52238.1"/>
    <property type="molecule type" value="Genomic_DNA"/>
</dbReference>
<sequence>MTICIVTHGYPLREGDVPGNFLPDFVDALRQEGHRVLVLTPEMRGTAPLLQSEGVRTFAWRGGERRLGELKPYDPLAVLAVLNLFLRGTTALIDLIRAEGVDFCLAAWAIPSGFLCRRARARTGVPYAVWSLGSDMNVYGRKPVLRRVVRQALADADLLFANSQGLIRAVESLTGHTPGFMPTNRLLPKTGVLDLDLGPGRRHLLFVGRLEPVKGIDLLVQAVARLAADGSDVDLHVLGDGGMRKALERDVEARGLQGRIFFKGFADGASVAAHLKACDLLVIPSRSEGLPVVFHEAMQVGTPVAATDVGDLGPIIREYGVGVVARTVSPEGVAGAISEALARGRAALSERADEVWRGFDIRASARTFSEAIRERANRQDDKDAKERRGTKGF</sequence>
<dbReference type="InterPro" id="IPR028098">
    <property type="entry name" value="Glyco_trans_4-like_N"/>
</dbReference>
<dbReference type="AlphaFoldDB" id="A0A1F6CSS6"/>
<evidence type="ECO:0000259" key="3">
    <source>
        <dbReference type="Pfam" id="PF13579"/>
    </source>
</evidence>
<dbReference type="Pfam" id="PF00534">
    <property type="entry name" value="Glycos_transf_1"/>
    <property type="match status" value="1"/>
</dbReference>
<dbReference type="Gene3D" id="3.40.50.2000">
    <property type="entry name" value="Glycogen Phosphorylase B"/>
    <property type="match status" value="2"/>
</dbReference>
<dbReference type="InterPro" id="IPR050194">
    <property type="entry name" value="Glycosyltransferase_grp1"/>
</dbReference>
<dbReference type="Pfam" id="PF13579">
    <property type="entry name" value="Glyco_trans_4_4"/>
    <property type="match status" value="1"/>
</dbReference>
<comment type="caution">
    <text evidence="4">The sequence shown here is derived from an EMBL/GenBank/DDBJ whole genome shotgun (WGS) entry which is preliminary data.</text>
</comment>
<reference evidence="4 5" key="1">
    <citation type="journal article" date="2016" name="Nat. Commun.">
        <title>Thousands of microbial genomes shed light on interconnected biogeochemical processes in an aquifer system.</title>
        <authorList>
            <person name="Anantharaman K."/>
            <person name="Brown C.T."/>
            <person name="Hug L.A."/>
            <person name="Sharon I."/>
            <person name="Castelle C.J."/>
            <person name="Probst A.J."/>
            <person name="Thomas B.C."/>
            <person name="Singh A."/>
            <person name="Wilkins M.J."/>
            <person name="Karaoz U."/>
            <person name="Brodie E.L."/>
            <person name="Williams K.H."/>
            <person name="Hubbard S.S."/>
            <person name="Banfield J.F."/>
        </authorList>
    </citation>
    <scope>NUCLEOTIDE SEQUENCE [LARGE SCALE GENOMIC DNA]</scope>
    <source>
        <strain evidence="5">RIFCSPLOWO2_12_FULL_64_10</strain>
    </source>
</reference>
<evidence type="ECO:0000259" key="2">
    <source>
        <dbReference type="Pfam" id="PF00534"/>
    </source>
</evidence>
<dbReference type="PANTHER" id="PTHR45947:SF15">
    <property type="entry name" value="TEICHURONIC ACID BIOSYNTHESIS GLYCOSYLTRANSFERASE TUAC-RELATED"/>
    <property type="match status" value="1"/>
</dbReference>
<evidence type="ECO:0000313" key="4">
    <source>
        <dbReference type="EMBL" id="OGG52238.1"/>
    </source>
</evidence>
<dbReference type="GO" id="GO:0016757">
    <property type="term" value="F:glycosyltransferase activity"/>
    <property type="evidence" value="ECO:0007669"/>
    <property type="project" value="InterPro"/>
</dbReference>
<dbReference type="InterPro" id="IPR001296">
    <property type="entry name" value="Glyco_trans_1"/>
</dbReference>
<organism evidence="4 5">
    <name type="scientific">Handelsmanbacteria sp. (strain RIFCSPLOWO2_12_FULL_64_10)</name>
    <dbReference type="NCBI Taxonomy" id="1817868"/>
    <lineage>
        <taxon>Bacteria</taxon>
        <taxon>Candidatus Handelsmaniibacteriota</taxon>
    </lineage>
</organism>
<feature type="domain" description="Glycosyltransferase subfamily 4-like N-terminal" evidence="3">
    <location>
        <begin position="24"/>
        <end position="170"/>
    </location>
</feature>
<dbReference type="PANTHER" id="PTHR45947">
    <property type="entry name" value="SULFOQUINOVOSYL TRANSFERASE SQD2"/>
    <property type="match status" value="1"/>
</dbReference>
<gene>
    <name evidence="4" type="ORF">A3F84_04025</name>
</gene>